<feature type="domain" description="NfeD1b N-terminal" evidence="9">
    <location>
        <begin position="42"/>
        <end position="141"/>
    </location>
</feature>
<keyword evidence="11" id="KW-1185">Reference proteome</keyword>
<dbReference type="PANTHER" id="PTHR33507">
    <property type="entry name" value="INNER MEMBRANE PROTEIN YBBJ"/>
    <property type="match status" value="1"/>
</dbReference>
<feature type="transmembrane region" description="Helical" evidence="6">
    <location>
        <begin position="337"/>
        <end position="356"/>
    </location>
</feature>
<evidence type="ECO:0000256" key="3">
    <source>
        <dbReference type="ARBA" id="ARBA00022989"/>
    </source>
</evidence>
<dbReference type="InterPro" id="IPR002810">
    <property type="entry name" value="NfeD-like_C"/>
</dbReference>
<dbReference type="SUPFAM" id="SSF52096">
    <property type="entry name" value="ClpP/crotonase"/>
    <property type="match status" value="1"/>
</dbReference>
<dbReference type="FunFam" id="3.90.226.10:FF:000089">
    <property type="entry name" value="Membrane-bound serine protease"/>
    <property type="match status" value="1"/>
</dbReference>
<keyword evidence="4 6" id="KW-0472">Membrane</keyword>
<name>A0A286P364_9GAMM</name>
<proteinExistence type="predicted"/>
<feature type="region of interest" description="Disordered" evidence="5">
    <location>
        <begin position="137"/>
        <end position="166"/>
    </location>
</feature>
<sequence length="465" mass="49063">MLRHIIVILIGLWLLVGIAGAAERQASESPAPPAPKIVAQLTIDGPIGPAISDYVARALKDAESRNAVLAVIRMDTPGGLDTAMRDIIRMILASRIPIASFVAPSGARAASAGTYILYASHIAAMAPATNLGAATPVAIGGPGGNEGESEPKEKDGERSGADSGDAMSRKMINDAVAYLRGLAHLRGRNAEWAEKSVREGASLTAEEALKMHVIDLVSPDIPTLLAELQGRRVNVLGREVTLDLTGASVETIDPDWRSRLLAVITNPNVAYILMMIGVYGLILEFYNPGSIVPGTVGVISLLLAMYAFQVLPVNYAGLALIIVGIGLMIAEAFAPSFGALGLGGIAAFVIGSVILIDTERMPGVGLSWAVIAAFALASLMFFGLAVGLILRSRHKPVVTGREEMIGAFGTALEDFRENGRIHVRSEIWTARSGIPVHKGQLVRVTGLDGLILSVTPLEEREEREP</sequence>
<dbReference type="Gene3D" id="2.40.50.140">
    <property type="entry name" value="Nucleic acid-binding proteins"/>
    <property type="match status" value="1"/>
</dbReference>
<evidence type="ECO:0000256" key="1">
    <source>
        <dbReference type="ARBA" id="ARBA00004141"/>
    </source>
</evidence>
<feature type="transmembrane region" description="Helical" evidence="6">
    <location>
        <begin position="291"/>
        <end position="308"/>
    </location>
</feature>
<dbReference type="InterPro" id="IPR029045">
    <property type="entry name" value="ClpP/crotonase-like_dom_sf"/>
</dbReference>
<feature type="transmembrane region" description="Helical" evidence="6">
    <location>
        <begin position="269"/>
        <end position="286"/>
    </location>
</feature>
<dbReference type="RefSeq" id="WP_119627942.1">
    <property type="nucleotide sequence ID" value="NZ_AP017928.1"/>
</dbReference>
<evidence type="ECO:0000259" key="8">
    <source>
        <dbReference type="Pfam" id="PF24961"/>
    </source>
</evidence>
<dbReference type="Gene3D" id="3.90.226.10">
    <property type="entry name" value="2-enoyl-CoA Hydratase, Chain A, domain 1"/>
    <property type="match status" value="1"/>
</dbReference>
<dbReference type="GO" id="GO:0006508">
    <property type="term" value="P:proteolysis"/>
    <property type="evidence" value="ECO:0007669"/>
    <property type="project" value="UniProtKB-KW"/>
</dbReference>
<evidence type="ECO:0000256" key="5">
    <source>
        <dbReference type="SAM" id="MobiDB-lite"/>
    </source>
</evidence>
<dbReference type="GO" id="GO:0016020">
    <property type="term" value="C:membrane"/>
    <property type="evidence" value="ECO:0007669"/>
    <property type="project" value="UniProtKB-SubCell"/>
</dbReference>
<dbReference type="InterPro" id="IPR052165">
    <property type="entry name" value="Membrane_assoc_protease"/>
</dbReference>
<evidence type="ECO:0000313" key="10">
    <source>
        <dbReference type="EMBL" id="BBA32086.1"/>
    </source>
</evidence>
<feature type="transmembrane region" description="Helical" evidence="6">
    <location>
        <begin position="314"/>
        <end position="330"/>
    </location>
</feature>
<dbReference type="Pfam" id="PF24961">
    <property type="entry name" value="NfeD_membrane"/>
    <property type="match status" value="1"/>
</dbReference>
<feature type="domain" description="NfeD integral membrane" evidence="8">
    <location>
        <begin position="268"/>
        <end position="383"/>
    </location>
</feature>
<dbReference type="InterPro" id="IPR012340">
    <property type="entry name" value="NA-bd_OB-fold"/>
</dbReference>
<dbReference type="GO" id="GO:0008233">
    <property type="term" value="F:peptidase activity"/>
    <property type="evidence" value="ECO:0007669"/>
    <property type="project" value="UniProtKB-KW"/>
</dbReference>
<evidence type="ECO:0000256" key="6">
    <source>
        <dbReference type="SAM" id="Phobius"/>
    </source>
</evidence>
<evidence type="ECO:0000259" key="9">
    <source>
        <dbReference type="Pfam" id="PF25145"/>
    </source>
</evidence>
<feature type="domain" description="NfeD-like C-terminal" evidence="7">
    <location>
        <begin position="401"/>
        <end position="456"/>
    </location>
</feature>
<organism evidence="10 11">
    <name type="scientific">Methylocaldum marinum</name>
    <dbReference type="NCBI Taxonomy" id="1432792"/>
    <lineage>
        <taxon>Bacteria</taxon>
        <taxon>Pseudomonadati</taxon>
        <taxon>Pseudomonadota</taxon>
        <taxon>Gammaproteobacteria</taxon>
        <taxon>Methylococcales</taxon>
        <taxon>Methylococcaceae</taxon>
        <taxon>Methylocaldum</taxon>
    </lineage>
</organism>
<keyword evidence="10" id="KW-0645">Protease</keyword>
<protein>
    <submittedName>
        <fullName evidence="10">Putative membrane-bound ClpP-class protease associated with aq_911</fullName>
    </submittedName>
</protein>
<dbReference type="AlphaFoldDB" id="A0A286P364"/>
<reference evidence="10 11" key="1">
    <citation type="submission" date="2016-12" db="EMBL/GenBank/DDBJ databases">
        <title>Genome sequencing of Methylocaldum marinum.</title>
        <authorList>
            <person name="Takeuchi M."/>
            <person name="Kamagata Y."/>
            <person name="Hiraoka S."/>
            <person name="Oshima K."/>
            <person name="Hattori M."/>
            <person name="Iwasaki W."/>
        </authorList>
    </citation>
    <scope>NUCLEOTIDE SEQUENCE [LARGE SCALE GENOMIC DNA]</scope>
    <source>
        <strain evidence="10 11">S8</strain>
    </source>
</reference>
<keyword evidence="3 6" id="KW-1133">Transmembrane helix</keyword>
<dbReference type="InterPro" id="IPR056738">
    <property type="entry name" value="NfeD1b_N"/>
</dbReference>
<gene>
    <name evidence="10" type="ORF">sS8_0117</name>
</gene>
<dbReference type="SUPFAM" id="SSF141322">
    <property type="entry name" value="NfeD domain-like"/>
    <property type="match status" value="1"/>
</dbReference>
<dbReference type="EMBL" id="AP017928">
    <property type="protein sequence ID" value="BBA32086.1"/>
    <property type="molecule type" value="Genomic_DNA"/>
</dbReference>
<evidence type="ECO:0000259" key="7">
    <source>
        <dbReference type="Pfam" id="PF01957"/>
    </source>
</evidence>
<dbReference type="OrthoDB" id="5289056at2"/>
<feature type="compositionally biased region" description="Basic and acidic residues" evidence="5">
    <location>
        <begin position="149"/>
        <end position="160"/>
    </location>
</feature>
<dbReference type="InterPro" id="IPR056739">
    <property type="entry name" value="NfeD_membrane"/>
</dbReference>
<dbReference type="KEGG" id="mmai:sS8_0117"/>
<dbReference type="Pfam" id="PF01957">
    <property type="entry name" value="NfeD"/>
    <property type="match status" value="1"/>
</dbReference>
<comment type="subcellular location">
    <subcellularLocation>
        <location evidence="1">Membrane</location>
        <topology evidence="1">Multi-pass membrane protein</topology>
    </subcellularLocation>
</comment>
<evidence type="ECO:0000256" key="2">
    <source>
        <dbReference type="ARBA" id="ARBA00022692"/>
    </source>
</evidence>
<keyword evidence="10" id="KW-0378">Hydrolase</keyword>
<dbReference type="CDD" id="cd07020">
    <property type="entry name" value="Clp_protease_NfeD_1"/>
    <property type="match status" value="1"/>
</dbReference>
<accession>A0A286P364</accession>
<feature type="transmembrane region" description="Helical" evidence="6">
    <location>
        <begin position="368"/>
        <end position="390"/>
    </location>
</feature>
<keyword evidence="2 6" id="KW-0812">Transmembrane</keyword>
<dbReference type="PANTHER" id="PTHR33507:SF4">
    <property type="entry name" value="NODULATION COMPETITIVENESS PROTEIN NFED"/>
    <property type="match status" value="1"/>
</dbReference>
<evidence type="ECO:0000256" key="4">
    <source>
        <dbReference type="ARBA" id="ARBA00023136"/>
    </source>
</evidence>
<dbReference type="Pfam" id="PF25145">
    <property type="entry name" value="NfeD1b_N"/>
    <property type="match status" value="1"/>
</dbReference>
<dbReference type="Proteomes" id="UP000266313">
    <property type="component" value="Chromosome"/>
</dbReference>
<evidence type="ECO:0000313" key="11">
    <source>
        <dbReference type="Proteomes" id="UP000266313"/>
    </source>
</evidence>